<dbReference type="InterPro" id="IPR010611">
    <property type="entry name" value="3D_dom"/>
</dbReference>
<reference evidence="7 8" key="1">
    <citation type="submission" date="2017-09" db="EMBL/GenBank/DDBJ databases">
        <title>Large-scale bioinformatics analysis of Bacillus genomes uncovers conserved roles of natural products in bacterial physiology.</title>
        <authorList>
            <consortium name="Agbiome Team Llc"/>
            <person name="Bleich R.M."/>
            <person name="Grubbs K.J."/>
            <person name="Santa Maria K.C."/>
            <person name="Allen S.E."/>
            <person name="Farag S."/>
            <person name="Shank E.A."/>
            <person name="Bowers A."/>
        </authorList>
    </citation>
    <scope>NUCLEOTIDE SEQUENCE [LARGE SCALE GENOMIC DNA]</scope>
    <source>
        <strain evidence="7 8">AFS083043</strain>
    </source>
</reference>
<proteinExistence type="predicted"/>
<evidence type="ECO:0000313" key="8">
    <source>
        <dbReference type="Proteomes" id="UP000242656"/>
    </source>
</evidence>
<dbReference type="InterPro" id="IPR057309">
    <property type="entry name" value="PcsB_CC"/>
</dbReference>
<dbReference type="PANTHER" id="PTHR39160:SF6">
    <property type="entry name" value="CELL WALL-BINDING PROTEIN YOCH"/>
    <property type="match status" value="1"/>
</dbReference>
<organism evidence="7 8">
    <name type="scientific">Bacillus cereus</name>
    <dbReference type="NCBI Taxonomy" id="1396"/>
    <lineage>
        <taxon>Bacteria</taxon>
        <taxon>Bacillati</taxon>
        <taxon>Bacillota</taxon>
        <taxon>Bacilli</taxon>
        <taxon>Bacillales</taxon>
        <taxon>Bacillaceae</taxon>
        <taxon>Bacillus</taxon>
        <taxon>Bacillus cereus group</taxon>
    </lineage>
</organism>
<keyword evidence="1 4" id="KW-0732">Signal</keyword>
<evidence type="ECO:0000259" key="6">
    <source>
        <dbReference type="Pfam" id="PF24568"/>
    </source>
</evidence>
<evidence type="ECO:0000256" key="1">
    <source>
        <dbReference type="ARBA" id="ARBA00022729"/>
    </source>
</evidence>
<name>A0A2B0MZY4_BACCE</name>
<gene>
    <name evidence="7" type="ORF">COI93_04885</name>
</gene>
<dbReference type="GO" id="GO:0004553">
    <property type="term" value="F:hydrolase activity, hydrolyzing O-glycosyl compounds"/>
    <property type="evidence" value="ECO:0007669"/>
    <property type="project" value="InterPro"/>
</dbReference>
<dbReference type="Proteomes" id="UP000242656">
    <property type="component" value="Unassembled WGS sequence"/>
</dbReference>
<dbReference type="CDD" id="cd14667">
    <property type="entry name" value="3D_containing_proteins"/>
    <property type="match status" value="1"/>
</dbReference>
<comment type="caution">
    <text evidence="7">The sequence shown here is derived from an EMBL/GenBank/DDBJ whole genome shotgun (WGS) entry which is preliminary data.</text>
</comment>
<dbReference type="GO" id="GO:0019867">
    <property type="term" value="C:outer membrane"/>
    <property type="evidence" value="ECO:0007669"/>
    <property type="project" value="InterPro"/>
</dbReference>
<sequence length="420" mass="46312">MNYFKRISSLVLAGIIGLSSTVAVKAESNDEKLNNMQQQLQQNNNDIQQKEQEKQAVNKEIQDIESELHNLNNTIAKNKEEQADIQGKIDETHKQIEQKKGEIIVLEDKVLARKDIMKKRMVSVQNSSNTSLVVEVVVESKNFADFLQRMNAVSTILDADKEILRLQEQDLRQIEEDKKVIDEKEASLEIDKQKLAKAQANLQENLKKRQENLQAVQTKYNQIAGQINLAEQEKAKIESDMKAVQETIAREQEAARLAAEAQAKAEAEAKAAREEEEKARAEVEAEKAKAKPVEATPAPTQTETTKPAPQPDPAPSKGGREIYVEATAYTADPAENGYKPGDTVKSAMGHNLTANPGMKLIAVDPSVIPLGSTVYVEGYGKAIAGDTGGDIKGHRIDVLMPDKGSSSAWGRKKVKVTILN</sequence>
<dbReference type="RefSeq" id="WP_098489894.1">
    <property type="nucleotide sequence ID" value="NZ_NUWN01000018.1"/>
</dbReference>
<dbReference type="EMBL" id="NUWN01000018">
    <property type="protein sequence ID" value="PFK46396.1"/>
    <property type="molecule type" value="Genomic_DNA"/>
</dbReference>
<dbReference type="AlphaFoldDB" id="A0A2B0MZY4"/>
<feature type="domain" description="3D" evidence="5">
    <location>
        <begin position="361"/>
        <end position="420"/>
    </location>
</feature>
<feature type="chain" id="PRO_5038948741" evidence="4">
    <location>
        <begin position="26"/>
        <end position="420"/>
    </location>
</feature>
<evidence type="ECO:0000259" key="5">
    <source>
        <dbReference type="Pfam" id="PF06725"/>
    </source>
</evidence>
<dbReference type="InterPro" id="IPR036908">
    <property type="entry name" value="RlpA-like_sf"/>
</dbReference>
<feature type="signal peptide" evidence="4">
    <location>
        <begin position="1"/>
        <end position="25"/>
    </location>
</feature>
<evidence type="ECO:0000256" key="3">
    <source>
        <dbReference type="SAM" id="MobiDB-lite"/>
    </source>
</evidence>
<dbReference type="InterPro" id="IPR051933">
    <property type="entry name" value="Resuscitation_pf_RpfB"/>
</dbReference>
<feature type="region of interest" description="Disordered" evidence="3">
    <location>
        <begin position="267"/>
        <end position="319"/>
    </location>
</feature>
<dbReference type="SUPFAM" id="SSF50685">
    <property type="entry name" value="Barwin-like endoglucanases"/>
    <property type="match status" value="1"/>
</dbReference>
<dbReference type="InterPro" id="IPR059180">
    <property type="entry name" value="3D_YorM"/>
</dbReference>
<evidence type="ECO:0000256" key="4">
    <source>
        <dbReference type="SAM" id="SignalP"/>
    </source>
</evidence>
<evidence type="ECO:0000256" key="2">
    <source>
        <dbReference type="SAM" id="Coils"/>
    </source>
</evidence>
<dbReference type="GO" id="GO:0009254">
    <property type="term" value="P:peptidoglycan turnover"/>
    <property type="evidence" value="ECO:0007669"/>
    <property type="project" value="InterPro"/>
</dbReference>
<dbReference type="Pfam" id="PF24568">
    <property type="entry name" value="CC_PcsB"/>
    <property type="match status" value="1"/>
</dbReference>
<feature type="coiled-coil region" evidence="2">
    <location>
        <begin position="23"/>
        <end position="109"/>
    </location>
</feature>
<feature type="compositionally biased region" description="Low complexity" evidence="3">
    <location>
        <begin position="293"/>
        <end position="307"/>
    </location>
</feature>
<protein>
    <submittedName>
        <fullName evidence="7">Cell wall-binding protein</fullName>
    </submittedName>
</protein>
<accession>A0A2B0MZY4</accession>
<feature type="compositionally biased region" description="Basic and acidic residues" evidence="3">
    <location>
        <begin position="267"/>
        <end position="292"/>
    </location>
</feature>
<dbReference type="PANTHER" id="PTHR39160">
    <property type="entry name" value="CELL WALL-BINDING PROTEIN YOCH"/>
    <property type="match status" value="1"/>
</dbReference>
<evidence type="ECO:0000313" key="7">
    <source>
        <dbReference type="EMBL" id="PFK46396.1"/>
    </source>
</evidence>
<dbReference type="Gene3D" id="6.10.250.3150">
    <property type="match status" value="1"/>
</dbReference>
<keyword evidence="2" id="KW-0175">Coiled coil</keyword>
<dbReference type="Pfam" id="PF06725">
    <property type="entry name" value="3D"/>
    <property type="match status" value="1"/>
</dbReference>
<feature type="domain" description="Peptidoglycan hydrolase PcsB coiled-coil" evidence="6">
    <location>
        <begin position="104"/>
        <end position="176"/>
    </location>
</feature>